<accession>A0A5D0MEE0</accession>
<dbReference type="InterPro" id="IPR036291">
    <property type="entry name" value="NAD(P)-bd_dom_sf"/>
</dbReference>
<dbReference type="InterPro" id="IPR029753">
    <property type="entry name" value="D-isomer_DH_CS"/>
</dbReference>
<keyword evidence="1 3" id="KW-0560">Oxidoreductase</keyword>
<comment type="similarity">
    <text evidence="3">Belongs to the D-isomer specific 2-hydroxyacid dehydrogenase family.</text>
</comment>
<dbReference type="InterPro" id="IPR006140">
    <property type="entry name" value="D-isomer_DH_NAD-bd"/>
</dbReference>
<evidence type="ECO:0000256" key="3">
    <source>
        <dbReference type="RuleBase" id="RU003719"/>
    </source>
</evidence>
<dbReference type="CDD" id="cd05300">
    <property type="entry name" value="2-Hacid_dh_1"/>
    <property type="match status" value="1"/>
</dbReference>
<dbReference type="GO" id="GO:0016616">
    <property type="term" value="F:oxidoreductase activity, acting on the CH-OH group of donors, NAD or NADP as acceptor"/>
    <property type="evidence" value="ECO:0007669"/>
    <property type="project" value="InterPro"/>
</dbReference>
<dbReference type="InterPro" id="IPR006139">
    <property type="entry name" value="D-isomer_2_OHA_DH_cat_dom"/>
</dbReference>
<evidence type="ECO:0000313" key="6">
    <source>
        <dbReference type="EMBL" id="TYB30245.1"/>
    </source>
</evidence>
<dbReference type="Pfam" id="PF00389">
    <property type="entry name" value="2-Hacid_dh"/>
    <property type="match status" value="1"/>
</dbReference>
<evidence type="ECO:0000313" key="7">
    <source>
        <dbReference type="Proteomes" id="UP000324143"/>
    </source>
</evidence>
<evidence type="ECO:0000256" key="1">
    <source>
        <dbReference type="ARBA" id="ARBA00023002"/>
    </source>
</evidence>
<feature type="domain" description="D-isomer specific 2-hydroxyacid dehydrogenase NAD-binding" evidence="5">
    <location>
        <begin position="110"/>
        <end position="284"/>
    </location>
</feature>
<dbReference type="EMBL" id="VSIX01000167">
    <property type="protein sequence ID" value="TYB30245.1"/>
    <property type="molecule type" value="Genomic_DNA"/>
</dbReference>
<dbReference type="AlphaFoldDB" id="A0A5D0MEE0"/>
<keyword evidence="7" id="KW-1185">Reference proteome</keyword>
<organism evidence="6 7">
    <name type="scientific">Candidatus Mcinerneyibacterium aminivorans</name>
    <dbReference type="NCBI Taxonomy" id="2703815"/>
    <lineage>
        <taxon>Bacteria</taxon>
        <taxon>Candidatus Macinerneyibacteriota</taxon>
        <taxon>Candidatus Mcinerneyibacteria</taxon>
        <taxon>Candidatus Mcinerneyibacteriales</taxon>
        <taxon>Candidatus Mcinerneyibacteriaceae</taxon>
        <taxon>Candidatus Mcinerneyibacterium</taxon>
    </lineage>
</organism>
<reference evidence="6" key="1">
    <citation type="submission" date="2019-08" db="EMBL/GenBank/DDBJ databases">
        <title>Genomic characterization of a novel candidate phylum (ARYD3) from a high temperature, high salinity tertiary oil reservoir in north central Oklahoma, USA.</title>
        <authorList>
            <person name="Youssef N.H."/>
            <person name="Yadav A."/>
            <person name="Elshahed M.S."/>
        </authorList>
    </citation>
    <scope>NUCLEOTIDE SEQUENCE [LARGE SCALE GENOMIC DNA]</scope>
    <source>
        <strain evidence="6">ARYD3</strain>
    </source>
</reference>
<feature type="domain" description="D-isomer specific 2-hydroxyacid dehydrogenase catalytic" evidence="4">
    <location>
        <begin position="30"/>
        <end position="316"/>
    </location>
</feature>
<evidence type="ECO:0000259" key="5">
    <source>
        <dbReference type="Pfam" id="PF02826"/>
    </source>
</evidence>
<keyword evidence="2" id="KW-0520">NAD</keyword>
<dbReference type="GO" id="GO:0051287">
    <property type="term" value="F:NAD binding"/>
    <property type="evidence" value="ECO:0007669"/>
    <property type="project" value="InterPro"/>
</dbReference>
<dbReference type="Gene3D" id="3.40.50.720">
    <property type="entry name" value="NAD(P)-binding Rossmann-like Domain"/>
    <property type="match status" value="2"/>
</dbReference>
<dbReference type="SUPFAM" id="SSF51735">
    <property type="entry name" value="NAD(P)-binding Rossmann-fold domains"/>
    <property type="match status" value="1"/>
</dbReference>
<name>A0A5D0MEE0_9BACT</name>
<protein>
    <submittedName>
        <fullName evidence="6">D-2-hydroxyacid dehydrogenase</fullName>
    </submittedName>
</protein>
<gene>
    <name evidence="6" type="ORF">FXF47_10200</name>
</gene>
<dbReference type="PANTHER" id="PTHR43333">
    <property type="entry name" value="2-HACID_DH_C DOMAIN-CONTAINING PROTEIN"/>
    <property type="match status" value="1"/>
</dbReference>
<evidence type="ECO:0000256" key="2">
    <source>
        <dbReference type="ARBA" id="ARBA00023027"/>
    </source>
</evidence>
<dbReference type="PANTHER" id="PTHR43333:SF1">
    <property type="entry name" value="D-ISOMER SPECIFIC 2-HYDROXYACID DEHYDROGENASE NAD-BINDING DOMAIN-CONTAINING PROTEIN"/>
    <property type="match status" value="1"/>
</dbReference>
<dbReference type="Proteomes" id="UP000324143">
    <property type="component" value="Unassembled WGS sequence"/>
</dbReference>
<sequence>MKLVIGYGRNEEDWNSIRKLISEFGDITRNYEIVITRNKSELKNEIKDADIFFGFKLGRKLFQKANRLKWVHFSSAGVDHSLYREIIDSEVIITSAKGIHGTNIAEHVLTFLLYFSKSFDKLINKQKNHEWNKKEIVNSQFLIKNKKALILGFGTIGKEIARILKSNQIECFGVKKHITQKEIKNVKILKMEEARNILNKFDFVIDILPLTDETENIIDKDFFEDMKKGSIFVNVGRGEHVVKEALLNNTSHLRGVGLDVTPDEPLDKKSKLWDMENILITQHTSGDFQNYLEATTRLFLKNLKKFHQNEKLMNVVDKQKGY</sequence>
<dbReference type="SUPFAM" id="SSF52283">
    <property type="entry name" value="Formate/glycerate dehydrogenase catalytic domain-like"/>
    <property type="match status" value="1"/>
</dbReference>
<comment type="caution">
    <text evidence="6">The sequence shown here is derived from an EMBL/GenBank/DDBJ whole genome shotgun (WGS) entry which is preliminary data.</text>
</comment>
<dbReference type="PROSITE" id="PS00671">
    <property type="entry name" value="D_2_HYDROXYACID_DH_3"/>
    <property type="match status" value="1"/>
</dbReference>
<evidence type="ECO:0000259" key="4">
    <source>
        <dbReference type="Pfam" id="PF00389"/>
    </source>
</evidence>
<dbReference type="Pfam" id="PF02826">
    <property type="entry name" value="2-Hacid_dh_C"/>
    <property type="match status" value="1"/>
</dbReference>
<proteinExistence type="inferred from homology"/>